<dbReference type="Proteomes" id="UP000263014">
    <property type="component" value="Unassembled WGS sequence"/>
</dbReference>
<reference evidence="2 3" key="1">
    <citation type="submission" date="2018-08" db="EMBL/GenBank/DDBJ databases">
        <title>A genome reference for cultivated species of the human gut microbiota.</title>
        <authorList>
            <person name="Zou Y."/>
            <person name="Xue W."/>
            <person name="Luo G."/>
        </authorList>
    </citation>
    <scope>NUCLEOTIDE SEQUENCE [LARGE SCALE GENOMIC DNA]</scope>
    <source>
        <strain evidence="2 3">TM09-12</strain>
    </source>
</reference>
<gene>
    <name evidence="1" type="ORF">CE91St55_67940</name>
    <name evidence="2" type="ORF">DXD79_31155</name>
</gene>
<evidence type="ECO:0000313" key="3">
    <source>
        <dbReference type="Proteomes" id="UP000263014"/>
    </source>
</evidence>
<proteinExistence type="predicted"/>
<accession>A0A374NXA2</accession>
<protein>
    <submittedName>
        <fullName evidence="2">DUF4417 domain-containing protein</fullName>
    </submittedName>
</protein>
<dbReference type="InterPro" id="IPR025530">
    <property type="entry name" value="DUF4417"/>
</dbReference>
<dbReference type="EMBL" id="BQNJ01000003">
    <property type="protein sequence ID" value="GKH04813.1"/>
    <property type="molecule type" value="Genomic_DNA"/>
</dbReference>
<name>A0A374NXA2_9FIRM</name>
<reference evidence="1" key="2">
    <citation type="submission" date="2022-01" db="EMBL/GenBank/DDBJ databases">
        <title>Novel bile acid biosynthetic pathways are enriched in the microbiome of centenarians.</title>
        <authorList>
            <person name="Sato Y."/>
            <person name="Atarashi K."/>
            <person name="Plichta R.D."/>
            <person name="Arai Y."/>
            <person name="Sasajima S."/>
            <person name="Kearney M.S."/>
            <person name="Suda W."/>
            <person name="Takeshita K."/>
            <person name="Sasaki T."/>
            <person name="Okamoto S."/>
            <person name="Skelly N.A."/>
            <person name="Okamura Y."/>
            <person name="Vlamakis H."/>
            <person name="Li Y."/>
            <person name="Tanoue T."/>
            <person name="Takei H."/>
            <person name="Nittono H."/>
            <person name="Narushima S."/>
            <person name="Irie J."/>
            <person name="Itoh H."/>
            <person name="Moriya K."/>
            <person name="Sugiura Y."/>
            <person name="Suematsu M."/>
            <person name="Moritoki N."/>
            <person name="Shibata S."/>
            <person name="Littman R.D."/>
            <person name="Fischbach A.M."/>
            <person name="Uwamino Y."/>
            <person name="Inoue T."/>
            <person name="Honda A."/>
            <person name="Hattori M."/>
            <person name="Murai T."/>
            <person name="Xavier J.R."/>
            <person name="Hirose N."/>
            <person name="Honda K."/>
        </authorList>
    </citation>
    <scope>NUCLEOTIDE SEQUENCE</scope>
    <source>
        <strain evidence="1">CE91-St55</strain>
    </source>
</reference>
<evidence type="ECO:0000313" key="1">
    <source>
        <dbReference type="EMBL" id="GKH04813.1"/>
    </source>
</evidence>
<dbReference type="AlphaFoldDB" id="A0A374NXA2"/>
<dbReference type="Pfam" id="PF14386">
    <property type="entry name" value="DUF4417"/>
    <property type="match status" value="1"/>
</dbReference>
<organism evidence="2 3">
    <name type="scientific">Hungatella hathewayi</name>
    <dbReference type="NCBI Taxonomy" id="154046"/>
    <lineage>
        <taxon>Bacteria</taxon>
        <taxon>Bacillati</taxon>
        <taxon>Bacillota</taxon>
        <taxon>Clostridia</taxon>
        <taxon>Lachnospirales</taxon>
        <taxon>Lachnospiraceae</taxon>
        <taxon>Hungatella</taxon>
    </lineage>
</organism>
<dbReference type="Proteomes" id="UP001055091">
    <property type="component" value="Unassembled WGS sequence"/>
</dbReference>
<dbReference type="EMBL" id="QSON01000028">
    <property type="protein sequence ID" value="RGI95755.1"/>
    <property type="molecule type" value="Genomic_DNA"/>
</dbReference>
<sequence>MYRSQRNYENLEKRLFNVPGKYGIPVIEPTHLKRKIDFIPFNYAKTIDHPENKGIHFFLDDYQFNRVWARPRTYLHMIQKFAYVMSPDFSIYVDFPLVIQLYNHYRKHWLAAYWQENGVEVIPSISWGNEESFEWCFDGEPHYSTVAVSSVGTQSSQEGRSVFLQGYMEMMRRLEPEAIIFYGDVPEQCKGNIIPIGSFQEKFKKFSITPQIDLKELNLMKKAKKIWNLYREGELQGIFTSSEISDLTGMHKNNVSNYAELGSLYKGIYRIEKADESLANEWATVTEGITAGARR</sequence>
<dbReference type="RefSeq" id="WP_118033326.1">
    <property type="nucleotide sequence ID" value="NZ_BQNJ01000003.1"/>
</dbReference>
<comment type="caution">
    <text evidence="2">The sequence shown here is derived from an EMBL/GenBank/DDBJ whole genome shotgun (WGS) entry which is preliminary data.</text>
</comment>
<evidence type="ECO:0000313" key="2">
    <source>
        <dbReference type="EMBL" id="RGI95755.1"/>
    </source>
</evidence>